<feature type="transmembrane region" description="Helical" evidence="9">
    <location>
        <begin position="217"/>
        <end position="237"/>
    </location>
</feature>
<feature type="region of interest" description="Disordered" evidence="10">
    <location>
        <begin position="55"/>
        <end position="120"/>
    </location>
</feature>
<organism evidence="11">
    <name type="scientific">Auxenochlorella protothecoides</name>
    <name type="common">Green microalga</name>
    <name type="synonym">Chlorella protothecoides</name>
    <dbReference type="NCBI Taxonomy" id="3075"/>
    <lineage>
        <taxon>Eukaryota</taxon>
        <taxon>Viridiplantae</taxon>
        <taxon>Chlorophyta</taxon>
        <taxon>core chlorophytes</taxon>
        <taxon>Trebouxiophyceae</taxon>
        <taxon>Chlorellales</taxon>
        <taxon>Chlorellaceae</taxon>
        <taxon>Auxenochlorella</taxon>
    </lineage>
</organism>
<sequence>MDRVGWRAGSCAQGQGLWRARLGTVPRAHHPHLHGSSPGRAGVFFPHSQLPRQGLAWARGGKVSSTHGSAPGGADHDAPSDPRGPSIEPSAEEQPGAPDTKTTSQEPGAARPTMRRRRRPSTLARVLLQFPLELSSILSKEDAHYLEKRARRRWWSRRSFPRVPTDTLEVAHRTPPPLAVWQKVLPLGAIFFAASFNLTILANLKDAIMVTTAGAETLPWLASCGILPASVAFFVAYGTMVERLPQRAVFYAAVAPLLAAYALFAGALYPAHAYLHPVGLTAALAGATPPGLHGALKMVEHWTFSLFYCAAELWGSVVISILFWSLANEVCTVNEAKAVYPLMGIAANVALVIAGSYLKWVNASVAHGNTQLMLNVLVGTVIAMSGVMAVAKFVIDTYVVGPYCSLDERSSPKVLKKKKKNKGSLANSLSVLKESPKVRNLAMLVVSYSVSHRLFEFAWKGALRTLHPTPGAYQSVLADVAIATGYATIALMLLSRYVFQYAGWAAAAAATPTVMLVTGGAFFGLSIAAGAGLTLGSLGPLQLAALGVGTGVATQVFARSAKFSLFDPAKEMVYIEMTPEEKSKGKAAVDLLGSQIGKSGGAWITQGLILVSGSITASLPLISAVFLATLTTWLGAVRSLARQIADYEAEKQAREEAGDPSAGTGGEHARTTPPPGPQQPSLPPGNGAHADAPTARRPLAA</sequence>
<evidence type="ECO:0000313" key="11">
    <source>
        <dbReference type="EMBL" id="JAT76406.1"/>
    </source>
</evidence>
<evidence type="ECO:0000256" key="6">
    <source>
        <dbReference type="ARBA" id="ARBA00022840"/>
    </source>
</evidence>
<feature type="region of interest" description="Disordered" evidence="10">
    <location>
        <begin position="650"/>
        <end position="701"/>
    </location>
</feature>
<dbReference type="GO" id="GO:0005524">
    <property type="term" value="F:ATP binding"/>
    <property type="evidence" value="ECO:0007669"/>
    <property type="project" value="UniProtKB-KW"/>
</dbReference>
<evidence type="ECO:0000256" key="7">
    <source>
        <dbReference type="ARBA" id="ARBA00022989"/>
    </source>
</evidence>
<keyword evidence="8 9" id="KW-0472">Membrane</keyword>
<evidence type="ECO:0000256" key="2">
    <source>
        <dbReference type="ARBA" id="ARBA00007127"/>
    </source>
</evidence>
<proteinExistence type="inferred from homology"/>
<evidence type="ECO:0000256" key="3">
    <source>
        <dbReference type="ARBA" id="ARBA00022448"/>
    </source>
</evidence>
<feature type="transmembrane region" description="Helical" evidence="9">
    <location>
        <begin position="472"/>
        <end position="494"/>
    </location>
</feature>
<dbReference type="PANTHER" id="PTHR31187:SF1">
    <property type="entry name" value="ADP,ATP CARRIER PROTEIN 1"/>
    <property type="match status" value="1"/>
</dbReference>
<gene>
    <name evidence="11" type="ORF">g.38519</name>
</gene>
<dbReference type="InterPro" id="IPR004667">
    <property type="entry name" value="ADP_ATP_car_bac_type"/>
</dbReference>
<feature type="transmembrane region" description="Helical" evidence="9">
    <location>
        <begin position="184"/>
        <end position="205"/>
    </location>
</feature>
<feature type="transmembrane region" description="Helical" evidence="9">
    <location>
        <begin position="501"/>
        <end position="529"/>
    </location>
</feature>
<evidence type="ECO:0000256" key="4">
    <source>
        <dbReference type="ARBA" id="ARBA00022692"/>
    </source>
</evidence>
<feature type="transmembrane region" description="Helical" evidence="9">
    <location>
        <begin position="608"/>
        <end position="634"/>
    </location>
</feature>
<keyword evidence="9" id="KW-0150">Chloroplast</keyword>
<name>A0A1D2AB06_AUXPR</name>
<feature type="transmembrane region" description="Helical" evidence="9">
    <location>
        <begin position="274"/>
        <end position="292"/>
    </location>
</feature>
<evidence type="ECO:0000256" key="8">
    <source>
        <dbReference type="ARBA" id="ARBA00023136"/>
    </source>
</evidence>
<keyword evidence="4 9" id="KW-0812">Transmembrane</keyword>
<accession>A0A1D2AB06</accession>
<keyword evidence="3 9" id="KW-0813">Transport</keyword>
<feature type="transmembrane region" description="Helical" evidence="9">
    <location>
        <begin position="372"/>
        <end position="395"/>
    </location>
</feature>
<dbReference type="GO" id="GO:0031969">
    <property type="term" value="C:chloroplast membrane"/>
    <property type="evidence" value="ECO:0007669"/>
    <property type="project" value="UniProtKB-SubCell"/>
</dbReference>
<feature type="compositionally biased region" description="Pro residues" evidence="10">
    <location>
        <begin position="672"/>
        <end position="683"/>
    </location>
</feature>
<protein>
    <recommendedName>
        <fullName evidence="9">ADP,ATP carrier protein</fullName>
    </recommendedName>
</protein>
<evidence type="ECO:0000256" key="5">
    <source>
        <dbReference type="ARBA" id="ARBA00022741"/>
    </source>
</evidence>
<keyword evidence="9" id="KW-0934">Plastid</keyword>
<keyword evidence="6 9" id="KW-0067">ATP-binding</keyword>
<dbReference type="EMBL" id="GDKF01002216">
    <property type="protein sequence ID" value="JAT76406.1"/>
    <property type="molecule type" value="Transcribed_RNA"/>
</dbReference>
<dbReference type="PANTHER" id="PTHR31187">
    <property type="match status" value="1"/>
</dbReference>
<dbReference type="AlphaFoldDB" id="A0A1D2AB06"/>
<comment type="similarity">
    <text evidence="2 9">Belongs to the ADP/ATP translocase tlc family.</text>
</comment>
<reference evidence="11" key="1">
    <citation type="submission" date="2015-08" db="EMBL/GenBank/DDBJ databases">
        <authorList>
            <person name="Babu N.S."/>
            <person name="Beckwith C.J."/>
            <person name="Beseler K.G."/>
            <person name="Brison A."/>
            <person name="Carone J.V."/>
            <person name="Caskin T.P."/>
            <person name="Diamond M."/>
            <person name="Durham M.E."/>
            <person name="Foxe J.M."/>
            <person name="Go M."/>
            <person name="Henderson B.A."/>
            <person name="Jones I.B."/>
            <person name="McGettigan J.A."/>
            <person name="Micheletti S.J."/>
            <person name="Nasrallah M.E."/>
            <person name="Ortiz D."/>
            <person name="Piller C.R."/>
            <person name="Privatt S.R."/>
            <person name="Schneider S.L."/>
            <person name="Sharp S."/>
            <person name="Smith T.C."/>
            <person name="Stanton J.D."/>
            <person name="Ullery H.E."/>
            <person name="Wilson R.J."/>
            <person name="Serrano M.G."/>
            <person name="Buck G."/>
            <person name="Lee V."/>
            <person name="Wang Y."/>
            <person name="Carvalho R."/>
            <person name="Voegtly L."/>
            <person name="Shi R."/>
            <person name="Duckworth R."/>
            <person name="Johnson A."/>
            <person name="Loviza R."/>
            <person name="Walstead R."/>
            <person name="Shah Z."/>
            <person name="Kiflezghi M."/>
            <person name="Wade K."/>
            <person name="Ball S.L."/>
            <person name="Bradley K.W."/>
            <person name="Asai D.J."/>
            <person name="Bowman C.A."/>
            <person name="Russell D.A."/>
            <person name="Pope W.H."/>
            <person name="Jacobs-Sera D."/>
            <person name="Hendrix R.W."/>
            <person name="Hatfull G.F."/>
        </authorList>
    </citation>
    <scope>NUCLEOTIDE SEQUENCE</scope>
</reference>
<feature type="transmembrane region" description="Helical" evidence="9">
    <location>
        <begin position="249"/>
        <end position="268"/>
    </location>
</feature>
<keyword evidence="7 9" id="KW-1133">Transmembrane helix</keyword>
<feature type="transmembrane region" description="Helical" evidence="9">
    <location>
        <begin position="304"/>
        <end position="326"/>
    </location>
</feature>
<dbReference type="NCBIfam" id="TIGR00769">
    <property type="entry name" value="AAA"/>
    <property type="match status" value="1"/>
</dbReference>
<dbReference type="Pfam" id="PF03219">
    <property type="entry name" value="TLC"/>
    <property type="match status" value="1"/>
</dbReference>
<keyword evidence="5 9" id="KW-0547">Nucleotide-binding</keyword>
<dbReference type="GO" id="GO:0005471">
    <property type="term" value="F:ATP:ADP antiporter activity"/>
    <property type="evidence" value="ECO:0007669"/>
    <property type="project" value="InterPro"/>
</dbReference>
<feature type="transmembrane region" description="Helical" evidence="9">
    <location>
        <begin position="338"/>
        <end position="360"/>
    </location>
</feature>
<comment type="subcellular location">
    <subcellularLocation>
        <location evidence="1">Membrane</location>
        <topology evidence="1">Multi-pass membrane protein</topology>
    </subcellularLocation>
    <subcellularLocation>
        <location evidence="9">Plastid</location>
        <location evidence="9">Chloroplast membrane</location>
        <topology evidence="9">Multi-pass membrane protein</topology>
    </subcellularLocation>
</comment>
<evidence type="ECO:0000256" key="1">
    <source>
        <dbReference type="ARBA" id="ARBA00004141"/>
    </source>
</evidence>
<evidence type="ECO:0000256" key="10">
    <source>
        <dbReference type="SAM" id="MobiDB-lite"/>
    </source>
</evidence>
<evidence type="ECO:0000256" key="9">
    <source>
        <dbReference type="RuleBase" id="RU363121"/>
    </source>
</evidence>